<dbReference type="Gene3D" id="3.40.190.150">
    <property type="entry name" value="Bordetella uptake gene, domain 1"/>
    <property type="match status" value="1"/>
</dbReference>
<dbReference type="Proteomes" id="UP000643279">
    <property type="component" value="Unassembled WGS sequence"/>
</dbReference>
<protein>
    <submittedName>
        <fullName evidence="2">Uncharacterized protein</fullName>
    </submittedName>
</protein>
<sequence>MTTKSPMTKAGNTRSVAPSHVRRARPLPAGRPHSQGIRLYDLPAGIPRGCCVPAGFPDAVAKRIEAALEEAIEDPAVVQKTN</sequence>
<comment type="caution">
    <text evidence="2">The sequence shown here is derived from an EMBL/GenBank/DDBJ whole genome shotgun (WGS) entry which is preliminary data.</text>
</comment>
<evidence type="ECO:0000256" key="1">
    <source>
        <dbReference type="SAM" id="MobiDB-lite"/>
    </source>
</evidence>
<keyword evidence="3" id="KW-1185">Reference proteome</keyword>
<proteinExistence type="predicted"/>
<feature type="region of interest" description="Disordered" evidence="1">
    <location>
        <begin position="1"/>
        <end position="36"/>
    </location>
</feature>
<evidence type="ECO:0000313" key="3">
    <source>
        <dbReference type="Proteomes" id="UP000643279"/>
    </source>
</evidence>
<organism evidence="2 3">
    <name type="scientific">Arthrobacter liuii</name>
    <dbReference type="NCBI Taxonomy" id="1476996"/>
    <lineage>
        <taxon>Bacteria</taxon>
        <taxon>Bacillati</taxon>
        <taxon>Actinomycetota</taxon>
        <taxon>Actinomycetes</taxon>
        <taxon>Micrococcales</taxon>
        <taxon>Micrococcaceae</taxon>
        <taxon>Arthrobacter</taxon>
    </lineage>
</organism>
<accession>A0ABQ2AYJ7</accession>
<dbReference type="EMBL" id="BMFW01000045">
    <property type="protein sequence ID" value="GGI02352.1"/>
    <property type="molecule type" value="Genomic_DNA"/>
</dbReference>
<dbReference type="Gene3D" id="3.40.190.10">
    <property type="entry name" value="Periplasmic binding protein-like II"/>
    <property type="match status" value="1"/>
</dbReference>
<dbReference type="RefSeq" id="WP_188573634.1">
    <property type="nucleotide sequence ID" value="NZ_JBHLUQ010000065.1"/>
</dbReference>
<dbReference type="InterPro" id="IPR042100">
    <property type="entry name" value="Bug_dom1"/>
</dbReference>
<evidence type="ECO:0000313" key="2">
    <source>
        <dbReference type="EMBL" id="GGI02352.1"/>
    </source>
</evidence>
<name>A0ABQ2AYJ7_9MICC</name>
<reference evidence="3" key="1">
    <citation type="journal article" date="2019" name="Int. J. Syst. Evol. Microbiol.">
        <title>The Global Catalogue of Microorganisms (GCM) 10K type strain sequencing project: providing services to taxonomists for standard genome sequencing and annotation.</title>
        <authorList>
            <consortium name="The Broad Institute Genomics Platform"/>
            <consortium name="The Broad Institute Genome Sequencing Center for Infectious Disease"/>
            <person name="Wu L."/>
            <person name="Ma J."/>
        </authorList>
    </citation>
    <scope>NUCLEOTIDE SEQUENCE [LARGE SCALE GENOMIC DNA]</scope>
    <source>
        <strain evidence="3">CGMCC 1.12778</strain>
    </source>
</reference>
<feature type="compositionally biased region" description="Polar residues" evidence="1">
    <location>
        <begin position="1"/>
        <end position="16"/>
    </location>
</feature>
<gene>
    <name evidence="2" type="ORF">GCM10007170_43900</name>
</gene>